<comment type="subcellular location">
    <subcellularLocation>
        <location evidence="1">Cell membrane</location>
        <topology evidence="1">Single-pass membrane protein</topology>
    </subcellularLocation>
</comment>
<keyword evidence="3" id="KW-1003">Cell membrane</keyword>
<keyword evidence="5 8" id="KW-1133">Transmembrane helix</keyword>
<dbReference type="CDD" id="cd07185">
    <property type="entry name" value="OmpA_C-like"/>
    <property type="match status" value="1"/>
</dbReference>
<name>A0ABU3NUS8_9FIRM</name>
<dbReference type="EMBL" id="JAUOZS010000001">
    <property type="protein sequence ID" value="MDT8899912.1"/>
    <property type="molecule type" value="Genomic_DNA"/>
</dbReference>
<reference evidence="10 11" key="1">
    <citation type="submission" date="2023-07" db="EMBL/GenBank/DDBJ databases">
        <title>The novel representative of Negativicutes class, Anaeroselena agilis gen. nov. sp. nov.</title>
        <authorList>
            <person name="Prokofeva M.I."/>
            <person name="Elcheninov A.G."/>
            <person name="Klyukina A."/>
            <person name="Kublanov I.V."/>
            <person name="Frolov E.N."/>
            <person name="Podosokorskaya O.A."/>
        </authorList>
    </citation>
    <scope>NUCLEOTIDE SEQUENCE [LARGE SCALE GENOMIC DNA]</scope>
    <source>
        <strain evidence="10 11">4137-cl</strain>
    </source>
</reference>
<comment type="caution">
    <text evidence="10">The sequence shown here is derived from an EMBL/GenBank/DDBJ whole genome shotgun (WGS) entry which is preliminary data.</text>
</comment>
<evidence type="ECO:0000259" key="9">
    <source>
        <dbReference type="PROSITE" id="PS51123"/>
    </source>
</evidence>
<dbReference type="RefSeq" id="WP_413778477.1">
    <property type="nucleotide sequence ID" value="NZ_JAUOZS010000001.1"/>
</dbReference>
<dbReference type="PROSITE" id="PS51123">
    <property type="entry name" value="OMPA_2"/>
    <property type="match status" value="1"/>
</dbReference>
<protein>
    <submittedName>
        <fullName evidence="10">Flagellar motor protein MotB</fullName>
    </submittedName>
</protein>
<evidence type="ECO:0000313" key="10">
    <source>
        <dbReference type="EMBL" id="MDT8899912.1"/>
    </source>
</evidence>
<keyword evidence="10" id="KW-0966">Cell projection</keyword>
<gene>
    <name evidence="10" type="ORF">Q4T40_01430</name>
</gene>
<dbReference type="Proteomes" id="UP001254848">
    <property type="component" value="Unassembled WGS sequence"/>
</dbReference>
<evidence type="ECO:0000256" key="7">
    <source>
        <dbReference type="PROSITE-ProRule" id="PRU00473"/>
    </source>
</evidence>
<dbReference type="SUPFAM" id="SSF103088">
    <property type="entry name" value="OmpA-like"/>
    <property type="match status" value="1"/>
</dbReference>
<dbReference type="Pfam" id="PF13677">
    <property type="entry name" value="MotB_plug"/>
    <property type="match status" value="1"/>
</dbReference>
<evidence type="ECO:0000256" key="1">
    <source>
        <dbReference type="ARBA" id="ARBA00004162"/>
    </source>
</evidence>
<evidence type="ECO:0000256" key="8">
    <source>
        <dbReference type="SAM" id="Phobius"/>
    </source>
</evidence>
<evidence type="ECO:0000313" key="11">
    <source>
        <dbReference type="Proteomes" id="UP001254848"/>
    </source>
</evidence>
<keyword evidence="10" id="KW-0969">Cilium</keyword>
<keyword evidence="10" id="KW-0282">Flagellum</keyword>
<organism evidence="10 11">
    <name type="scientific">Anaeroselena agilis</name>
    <dbReference type="NCBI Taxonomy" id="3063788"/>
    <lineage>
        <taxon>Bacteria</taxon>
        <taxon>Bacillati</taxon>
        <taxon>Bacillota</taxon>
        <taxon>Negativicutes</taxon>
        <taxon>Acetonemataceae</taxon>
        <taxon>Anaeroselena</taxon>
    </lineage>
</organism>
<accession>A0ABU3NUS8</accession>
<dbReference type="InterPro" id="IPR025713">
    <property type="entry name" value="MotB-like_N_dom"/>
</dbReference>
<feature type="transmembrane region" description="Helical" evidence="8">
    <location>
        <begin position="20"/>
        <end position="39"/>
    </location>
</feature>
<evidence type="ECO:0000256" key="6">
    <source>
        <dbReference type="ARBA" id="ARBA00023136"/>
    </source>
</evidence>
<dbReference type="PANTHER" id="PTHR30329:SF21">
    <property type="entry name" value="LIPOPROTEIN YIAD-RELATED"/>
    <property type="match status" value="1"/>
</dbReference>
<dbReference type="PANTHER" id="PTHR30329">
    <property type="entry name" value="STATOR ELEMENT OF FLAGELLAR MOTOR COMPLEX"/>
    <property type="match status" value="1"/>
</dbReference>
<evidence type="ECO:0000256" key="4">
    <source>
        <dbReference type="ARBA" id="ARBA00022692"/>
    </source>
</evidence>
<keyword evidence="6 7" id="KW-0472">Membrane</keyword>
<dbReference type="InterPro" id="IPR050330">
    <property type="entry name" value="Bact_OuterMem_StrucFunc"/>
</dbReference>
<evidence type="ECO:0000256" key="5">
    <source>
        <dbReference type="ARBA" id="ARBA00022989"/>
    </source>
</evidence>
<feature type="domain" description="OmpA-like" evidence="9">
    <location>
        <begin position="134"/>
        <end position="256"/>
    </location>
</feature>
<proteinExistence type="inferred from homology"/>
<keyword evidence="11" id="KW-1185">Reference proteome</keyword>
<keyword evidence="4 8" id="KW-0812">Transmembrane</keyword>
<evidence type="ECO:0000256" key="3">
    <source>
        <dbReference type="ARBA" id="ARBA00022475"/>
    </source>
</evidence>
<evidence type="ECO:0000256" key="2">
    <source>
        <dbReference type="ARBA" id="ARBA00008914"/>
    </source>
</evidence>
<sequence length="258" mass="29161">MRRNRHSNHEHEEHIDETWLVPYSDVLTLLLALFIVLFASSQIDQKKFEQMAQAFNSAFHGNPSIFESMRTVPQPVESQPQTPDKLPSVFSAIGNERAGNFQQETAQLLEVKRKLDKYIQDNNLTGGFGTMLTDDGLLVRIKDSALFESGRADMLPTSREYANVIAKMLAELPQKVVISGHTDNIPINTAEFPTNWDLSSKRALNFMKYLLAHEPKLQPARFSAIGHGEYRPAAANTTAEGRAQNRRVEVLIVRKYSH</sequence>
<dbReference type="Pfam" id="PF00691">
    <property type="entry name" value="OmpA"/>
    <property type="match status" value="1"/>
</dbReference>
<dbReference type="Gene3D" id="3.30.1330.60">
    <property type="entry name" value="OmpA-like domain"/>
    <property type="match status" value="1"/>
</dbReference>
<dbReference type="InterPro" id="IPR006665">
    <property type="entry name" value="OmpA-like"/>
</dbReference>
<dbReference type="InterPro" id="IPR036737">
    <property type="entry name" value="OmpA-like_sf"/>
</dbReference>
<comment type="similarity">
    <text evidence="2">Belongs to the MotB family.</text>
</comment>